<dbReference type="OrthoDB" id="433738at2759"/>
<comment type="caution">
    <text evidence="1">The sequence shown here is derived from an EMBL/GenBank/DDBJ whole genome shotgun (WGS) entry which is preliminary data.</text>
</comment>
<sequence length="234" mass="26890">MKLDQFNIKARFRRAQTLLHMGLKEETRQDILEAIRFDPCNEELNRELSRIESLCYQSREKDHQRTPEFIDFEPLSLTSSDANLNIGIPGMSMGSFIITDGLYENNSVATHIHFEPLDVTFNEKKREYALEEQSDMSLSYKFHQIVSIGNVEEIHENQIMSSEETSISEISSCSSIIDVDWDGTKCESTLTSMSCMEANGFAESTKPKSHCSINMHGKLRDNLQDFKRKCKKET</sequence>
<dbReference type="Proteomes" id="UP001153076">
    <property type="component" value="Unassembled WGS sequence"/>
</dbReference>
<protein>
    <submittedName>
        <fullName evidence="1">Uncharacterized protein</fullName>
    </submittedName>
</protein>
<keyword evidence="2" id="KW-1185">Reference proteome</keyword>
<reference evidence="1" key="1">
    <citation type="submission" date="2022-04" db="EMBL/GenBank/DDBJ databases">
        <title>Carnegiea gigantea Genome sequencing and assembly v2.</title>
        <authorList>
            <person name="Copetti D."/>
            <person name="Sanderson M.J."/>
            <person name="Burquez A."/>
            <person name="Wojciechowski M.F."/>
        </authorList>
    </citation>
    <scope>NUCLEOTIDE SEQUENCE</scope>
    <source>
        <strain evidence="1">SGP5-SGP5p</strain>
        <tissue evidence="1">Aerial part</tissue>
    </source>
</reference>
<accession>A0A9Q1QDB1</accession>
<dbReference type="InterPro" id="IPR011990">
    <property type="entry name" value="TPR-like_helical_dom_sf"/>
</dbReference>
<proteinExistence type="predicted"/>
<dbReference type="SUPFAM" id="SSF48452">
    <property type="entry name" value="TPR-like"/>
    <property type="match status" value="1"/>
</dbReference>
<evidence type="ECO:0000313" key="1">
    <source>
        <dbReference type="EMBL" id="KAJ8437967.1"/>
    </source>
</evidence>
<name>A0A9Q1QDB1_9CARY</name>
<evidence type="ECO:0000313" key="2">
    <source>
        <dbReference type="Proteomes" id="UP001153076"/>
    </source>
</evidence>
<organism evidence="1 2">
    <name type="scientific">Carnegiea gigantea</name>
    <dbReference type="NCBI Taxonomy" id="171969"/>
    <lineage>
        <taxon>Eukaryota</taxon>
        <taxon>Viridiplantae</taxon>
        <taxon>Streptophyta</taxon>
        <taxon>Embryophyta</taxon>
        <taxon>Tracheophyta</taxon>
        <taxon>Spermatophyta</taxon>
        <taxon>Magnoliopsida</taxon>
        <taxon>eudicotyledons</taxon>
        <taxon>Gunneridae</taxon>
        <taxon>Pentapetalae</taxon>
        <taxon>Caryophyllales</taxon>
        <taxon>Cactineae</taxon>
        <taxon>Cactaceae</taxon>
        <taxon>Cactoideae</taxon>
        <taxon>Echinocereeae</taxon>
        <taxon>Carnegiea</taxon>
    </lineage>
</organism>
<dbReference type="EMBL" id="JAKOGI010000274">
    <property type="protein sequence ID" value="KAJ8437967.1"/>
    <property type="molecule type" value="Genomic_DNA"/>
</dbReference>
<dbReference type="AlphaFoldDB" id="A0A9Q1QDB1"/>
<gene>
    <name evidence="1" type="ORF">Cgig2_033700</name>
</gene>
<dbReference type="Gene3D" id="1.25.40.10">
    <property type="entry name" value="Tetratricopeptide repeat domain"/>
    <property type="match status" value="1"/>
</dbReference>